<dbReference type="STRING" id="305900.GV64_04310"/>
<evidence type="ECO:0008006" key="3">
    <source>
        <dbReference type="Google" id="ProtNLM"/>
    </source>
</evidence>
<accession>A0A081K7E4</accession>
<dbReference type="RefSeq" id="WP_020584191.1">
    <property type="nucleotide sequence ID" value="NZ_JOJP01000001.1"/>
</dbReference>
<proteinExistence type="predicted"/>
<keyword evidence="2" id="KW-1185">Reference proteome</keyword>
<evidence type="ECO:0000313" key="2">
    <source>
        <dbReference type="Proteomes" id="UP000027997"/>
    </source>
</evidence>
<comment type="caution">
    <text evidence="1">The sequence shown here is derived from an EMBL/GenBank/DDBJ whole genome shotgun (WGS) entry which is preliminary data.</text>
</comment>
<protein>
    <recommendedName>
        <fullName evidence="3">Spore coat protein U domain-containing protein</fullName>
    </recommendedName>
</protein>
<gene>
    <name evidence="1" type="ORF">GV64_04310</name>
</gene>
<dbReference type="Proteomes" id="UP000027997">
    <property type="component" value="Unassembled WGS sequence"/>
</dbReference>
<evidence type="ECO:0000313" key="1">
    <source>
        <dbReference type="EMBL" id="KEI70070.1"/>
    </source>
</evidence>
<sequence length="332" mass="36360">MDFAFHSVWFTRLLSFLFIFPLISSVAYADLSSCSGNFQENGSNSRGVKIKSLCTSYESTWTVIDDNITLPGESTGNFCLIAYQGADSASNCNTRDMEDAAISVTGDTNSSGHFVLGGEIPVTIALRNHQSNSLTPFQPDTRVLLPAIPNKCVCRDYQYSLEVTVTKTDILNSGSTAVDFEGKFYLHGFHTTAGLQGSIPFTVKLQLEPAIQISGLEDMNLNNSNEQQFCVFAIGAETFSLSARSNGGTKNHFRLINGSSKQRYSMTVRDKASLRETYKGNNHSTKSGWQPSHQYTCNGHTAENMKLTIDLYGNSQTTGTFSDTMTLTVTPD</sequence>
<dbReference type="eggNOG" id="ENOG502ZJKN">
    <property type="taxonomic scope" value="Bacteria"/>
</dbReference>
<dbReference type="AlphaFoldDB" id="A0A081K7E4"/>
<name>A0A081K7E4_9GAMM</name>
<organism evidence="1 2">
    <name type="scientific">Endozoicomonas elysicola</name>
    <dbReference type="NCBI Taxonomy" id="305900"/>
    <lineage>
        <taxon>Bacteria</taxon>
        <taxon>Pseudomonadati</taxon>
        <taxon>Pseudomonadota</taxon>
        <taxon>Gammaproteobacteria</taxon>
        <taxon>Oceanospirillales</taxon>
        <taxon>Endozoicomonadaceae</taxon>
        <taxon>Endozoicomonas</taxon>
    </lineage>
</organism>
<dbReference type="EMBL" id="JOJP01000001">
    <property type="protein sequence ID" value="KEI70070.1"/>
    <property type="molecule type" value="Genomic_DNA"/>
</dbReference>
<reference evidence="1 2" key="1">
    <citation type="submission" date="2014-06" db="EMBL/GenBank/DDBJ databases">
        <title>Whole Genome Sequences of Three Symbiotic Endozoicomonas Bacteria.</title>
        <authorList>
            <person name="Neave M.J."/>
            <person name="Apprill A."/>
            <person name="Voolstra C.R."/>
        </authorList>
    </citation>
    <scope>NUCLEOTIDE SEQUENCE [LARGE SCALE GENOMIC DNA]</scope>
    <source>
        <strain evidence="1 2">DSM 22380</strain>
    </source>
</reference>